<organism evidence="4 5">
    <name type="scientific">Turnera subulata</name>
    <dbReference type="NCBI Taxonomy" id="218843"/>
    <lineage>
        <taxon>Eukaryota</taxon>
        <taxon>Viridiplantae</taxon>
        <taxon>Streptophyta</taxon>
        <taxon>Embryophyta</taxon>
        <taxon>Tracheophyta</taxon>
        <taxon>Spermatophyta</taxon>
        <taxon>Magnoliopsida</taxon>
        <taxon>eudicotyledons</taxon>
        <taxon>Gunneridae</taxon>
        <taxon>Pentapetalae</taxon>
        <taxon>rosids</taxon>
        <taxon>fabids</taxon>
        <taxon>Malpighiales</taxon>
        <taxon>Passifloraceae</taxon>
        <taxon>Turnera</taxon>
    </lineage>
</organism>
<dbReference type="GO" id="GO:0016579">
    <property type="term" value="P:protein deubiquitination"/>
    <property type="evidence" value="ECO:0007669"/>
    <property type="project" value="InterPro"/>
</dbReference>
<dbReference type="EMBL" id="JAKUCV010002194">
    <property type="protein sequence ID" value="KAJ4843604.1"/>
    <property type="molecule type" value="Genomic_DNA"/>
</dbReference>
<evidence type="ECO:0000313" key="5">
    <source>
        <dbReference type="Proteomes" id="UP001141552"/>
    </source>
</evidence>
<sequence>MTRLAEKLSLALLITKSTHSLSLQLLRFSLSTFRLFKTLLKTLSPLPPAMDDADIFSSSPHAADDDDDRRFFDLAPSSSGFTSPYHRHRPSLFHDDYQIEKLYLVPYRWWEEARSESQDGRTGVLYRLASDGDDFGDEIELLLSKANQSGDDEGDASGEEKFSDRACALISESMWVWALYRLRDSSVSLKGIGSLFTLEDQFPDAFPLQIRLSVSLATYALRVKINAKDNMVAFYTKACSMFGPHSELAYIWDFSGQTTQFLMNDRTEIPLELHIHGFADMMKMSDERIDAMTENVKMETTLGAGSAIMNGNTDYYNSYSAPINLHSVESCKGVQFMGLRGMQNLGNTCFMNSAIQCLAHTPKLVDFFLGSYTKEINYENPLGMKGELALAFGDLLRKLWAPGAAPVAPIMFKQTLAKFANQFSGYNQHDSQEFLSFLLDGLHEDLNRVKCKPYIEAKDADGRPDHEVADEYWRNHLARNDSIIVDLCQGQYRSTLTCPHCKTKSVTFDPFMYLSLPLPSTTMRSMTLTVLNTDGNTLPCPVTVSVPKCGRLNDLTEALIVACSLGDDETVLITEVGCEYYVLSNNVIAGFEMSLSLFSPYNGVYLGCISFKSSLLLIFKNRVVNVFRDPSGSLALIRDEDQLVAYRIPRGDETSSSYVVFMHERLERLDRWEKPCEYATSDWKLFGIPLVAKFSALSSGYDLCKNYLKLLHPFVIPSDDEFNDYDGSASVNEDSAMEDATTSTISDIDKGCGSELDYDINSDDFQFYLTCDHKRTEIKMNAPFPMSQYSGPFDVIVKWSEKMIEKFDTCLLSSLPAVFKPQLFTRRPQESISLYKCLEAFLKEEPLGPEDMWFCPSCKRHRQANKKLDLWRLPEVLVVHLKRFSYSRIFKNKLETYVDFPIHDFDLSTHITVKESQLKNKYVLFAISNHYGGMGGGHYTAFADLGHHNWHDFDDGKVESVAEESIKTSAAYVLFYKRVG</sequence>
<dbReference type="Proteomes" id="UP001141552">
    <property type="component" value="Unassembled WGS sequence"/>
</dbReference>
<dbReference type="OrthoDB" id="292964at2759"/>
<dbReference type="GO" id="GO:0006508">
    <property type="term" value="P:proteolysis"/>
    <property type="evidence" value="ECO:0007669"/>
    <property type="project" value="UniProtKB-KW"/>
</dbReference>
<dbReference type="InterPro" id="IPR038765">
    <property type="entry name" value="Papain-like_cys_pep_sf"/>
</dbReference>
<feature type="domain" description="USP" evidence="3">
    <location>
        <begin position="340"/>
        <end position="979"/>
    </location>
</feature>
<keyword evidence="2" id="KW-0645">Protease</keyword>
<evidence type="ECO:0000256" key="1">
    <source>
        <dbReference type="ARBA" id="ARBA00009085"/>
    </source>
</evidence>
<dbReference type="PANTHER" id="PTHR21646:SF75">
    <property type="entry name" value="UBIQUITIN CARBOXYL-TERMINAL HYDROLASE"/>
    <property type="match status" value="1"/>
</dbReference>
<dbReference type="PANTHER" id="PTHR21646">
    <property type="entry name" value="UBIQUITIN CARBOXYL-TERMINAL HYDROLASE"/>
    <property type="match status" value="1"/>
</dbReference>
<proteinExistence type="inferred from homology"/>
<dbReference type="InterPro" id="IPR028889">
    <property type="entry name" value="USP"/>
</dbReference>
<dbReference type="InterPro" id="IPR050185">
    <property type="entry name" value="Ub_carboxyl-term_hydrolase"/>
</dbReference>
<keyword evidence="5" id="KW-1185">Reference proteome</keyword>
<dbReference type="SUPFAM" id="SSF54001">
    <property type="entry name" value="Cysteine proteinases"/>
    <property type="match status" value="1"/>
</dbReference>
<dbReference type="Pfam" id="PF25242">
    <property type="entry name" value="Ubiquitin_UBP8"/>
    <property type="match status" value="1"/>
</dbReference>
<reference evidence="4" key="1">
    <citation type="submission" date="2022-02" db="EMBL/GenBank/DDBJ databases">
        <authorList>
            <person name="Henning P.M."/>
            <person name="McCubbin A.G."/>
            <person name="Shore J.S."/>
        </authorList>
    </citation>
    <scope>NUCLEOTIDE SEQUENCE</scope>
    <source>
        <strain evidence="4">F60SS</strain>
        <tissue evidence="4">Leaves</tissue>
    </source>
</reference>
<dbReference type="EC" id="3.4.19.12" evidence="2"/>
<evidence type="ECO:0000259" key="3">
    <source>
        <dbReference type="PROSITE" id="PS50235"/>
    </source>
</evidence>
<evidence type="ECO:0000313" key="4">
    <source>
        <dbReference type="EMBL" id="KAJ4843604.1"/>
    </source>
</evidence>
<comment type="similarity">
    <text evidence="1 2">Belongs to the peptidase C19 family.</text>
</comment>
<keyword evidence="2" id="KW-0788">Thiol protease</keyword>
<keyword evidence="2" id="KW-0833">Ubl conjugation pathway</keyword>
<dbReference type="InterPro" id="IPR001394">
    <property type="entry name" value="Peptidase_C19_UCH"/>
</dbReference>
<dbReference type="GO" id="GO:0004843">
    <property type="term" value="F:cysteine-type deubiquitinase activity"/>
    <property type="evidence" value="ECO:0007669"/>
    <property type="project" value="UniProtKB-UniRule"/>
</dbReference>
<comment type="caution">
    <text evidence="4">The sequence shown here is derived from an EMBL/GenBank/DDBJ whole genome shotgun (WGS) entry which is preliminary data.</text>
</comment>
<comment type="catalytic activity">
    <reaction evidence="2">
        <text>Thiol-dependent hydrolysis of ester, thioester, amide, peptide and isopeptide bonds formed by the C-terminal Gly of ubiquitin (a 76-residue protein attached to proteins as an intracellular targeting signal).</text>
        <dbReference type="EC" id="3.4.19.12"/>
    </reaction>
</comment>
<name>A0A9Q0G4V0_9ROSI</name>
<dbReference type="InterPro" id="IPR018200">
    <property type="entry name" value="USP_CS"/>
</dbReference>
<evidence type="ECO:0000256" key="2">
    <source>
        <dbReference type="RuleBase" id="RU366025"/>
    </source>
</evidence>
<dbReference type="InterPro" id="IPR057372">
    <property type="entry name" value="Ubiquitin_UBP8/5"/>
</dbReference>
<dbReference type="PROSITE" id="PS50235">
    <property type="entry name" value="USP_3"/>
    <property type="match status" value="1"/>
</dbReference>
<comment type="function">
    <text evidence="2">Recognizes and hydrolyzes the peptide bond at the C-terminal Gly of ubiquitin. Involved in the processing of poly-ubiquitin precursors as well as that of ubiquitinated proteins.</text>
</comment>
<accession>A0A9Q0G4V0</accession>
<gene>
    <name evidence="4" type="ORF">Tsubulata_020302</name>
</gene>
<dbReference type="CDD" id="cd02674">
    <property type="entry name" value="Peptidase_C19R"/>
    <property type="match status" value="1"/>
</dbReference>
<reference evidence="4" key="2">
    <citation type="journal article" date="2023" name="Plants (Basel)">
        <title>Annotation of the Turnera subulata (Passifloraceae) Draft Genome Reveals the S-Locus Evolved after the Divergence of Turneroideae from Passifloroideae in a Stepwise Manner.</title>
        <authorList>
            <person name="Henning P.M."/>
            <person name="Roalson E.H."/>
            <person name="Mir W."/>
            <person name="McCubbin A.G."/>
            <person name="Shore J.S."/>
        </authorList>
    </citation>
    <scope>NUCLEOTIDE SEQUENCE</scope>
    <source>
        <strain evidence="4">F60SS</strain>
    </source>
</reference>
<dbReference type="AlphaFoldDB" id="A0A9Q0G4V0"/>
<dbReference type="Gene3D" id="3.90.70.10">
    <property type="entry name" value="Cysteine proteinases"/>
    <property type="match status" value="2"/>
</dbReference>
<dbReference type="Pfam" id="PF00443">
    <property type="entry name" value="UCH"/>
    <property type="match status" value="1"/>
</dbReference>
<protein>
    <recommendedName>
        <fullName evidence="2">Ubiquitin carboxyl-terminal hydrolase</fullName>
        <ecNumber evidence="2">3.4.19.12</ecNumber>
    </recommendedName>
</protein>
<dbReference type="PROSITE" id="PS00973">
    <property type="entry name" value="USP_2"/>
    <property type="match status" value="1"/>
</dbReference>
<dbReference type="PROSITE" id="PS00972">
    <property type="entry name" value="USP_1"/>
    <property type="match status" value="1"/>
</dbReference>
<keyword evidence="2" id="KW-0378">Hydrolase</keyword>